<evidence type="ECO:0000313" key="1">
    <source>
        <dbReference type="Proteomes" id="UP001652625"/>
    </source>
</evidence>
<reference evidence="1" key="1">
    <citation type="submission" date="2025-05" db="UniProtKB">
        <authorList>
            <consortium name="RefSeq"/>
        </authorList>
    </citation>
    <scope>NUCLEOTIDE SEQUENCE [LARGE SCALE GENOMIC DNA]</scope>
</reference>
<sequence length="398" mass="46566">MYKEEECGQKINMYKEEECGQKINMYKEEECGQKINMYKEEECGQKINMYKEEECGQKINMYIEEECGQKINMYKEEECGQKINMYKEEECGQKINMYKEEECGQKINMYIEEECGQKINMYKEEDCGQKINMYIEEECGQKINMYKEEECGQKIGSKRTLRSKIKLFIIEEAKPAIKVKNLSNLDNEYSKHKKHEKRGSAADLAKQQDFKVYLNKLFWAGVPDLRNTIKNDKKRSDSDKLEDLEFLEDQEGERRIMFGSEDKKYRKIAMESSRKRKQQVKQQYKELEGTTYVENNKDTSEDSLSDTDFDPGEWFKRKSSQQKVTAEISINVFAGNVALMATISDISPCVLHKVIGAILTQSGADLTDFKCSQFTAARKMKHANHNICMISKEDVNKQ</sequence>
<reference evidence="2" key="2">
    <citation type="submission" date="2025-08" db="UniProtKB">
        <authorList>
            <consortium name="RefSeq"/>
        </authorList>
    </citation>
    <scope>IDENTIFICATION</scope>
</reference>
<name>A0ABM4B255_HYDVU</name>
<proteinExistence type="predicted"/>
<dbReference type="RefSeq" id="XP_065642840.1">
    <property type="nucleotide sequence ID" value="XM_065786768.1"/>
</dbReference>
<keyword evidence="1" id="KW-1185">Reference proteome</keyword>
<dbReference type="Gene3D" id="2.160.20.50">
    <property type="entry name" value="Insect antifreeze protein"/>
    <property type="match status" value="1"/>
</dbReference>
<protein>
    <submittedName>
        <fullName evidence="2">Uncharacterized protein LOC136074452</fullName>
    </submittedName>
</protein>
<dbReference type="GeneID" id="136074452"/>
<accession>A0ABM4B255</accession>
<dbReference type="Proteomes" id="UP001652625">
    <property type="component" value="Chromosome 01"/>
</dbReference>
<organism evidence="1 2">
    <name type="scientific">Hydra vulgaris</name>
    <name type="common">Hydra</name>
    <name type="synonym">Hydra attenuata</name>
    <dbReference type="NCBI Taxonomy" id="6087"/>
    <lineage>
        <taxon>Eukaryota</taxon>
        <taxon>Metazoa</taxon>
        <taxon>Cnidaria</taxon>
        <taxon>Hydrozoa</taxon>
        <taxon>Hydroidolina</taxon>
        <taxon>Anthoathecata</taxon>
        <taxon>Aplanulata</taxon>
        <taxon>Hydridae</taxon>
        <taxon>Hydra</taxon>
    </lineage>
</organism>
<gene>
    <name evidence="2" type="primary">LOC136074452</name>
</gene>
<evidence type="ECO:0000313" key="2">
    <source>
        <dbReference type="RefSeq" id="XP_065642840.1"/>
    </source>
</evidence>